<dbReference type="AlphaFoldDB" id="A0AAF0EP93"/>
<feature type="compositionally biased region" description="Polar residues" evidence="1">
    <location>
        <begin position="89"/>
        <end position="100"/>
    </location>
</feature>
<name>A0AAF0EP93_9BASI</name>
<feature type="compositionally biased region" description="Basic and acidic residues" evidence="1">
    <location>
        <begin position="594"/>
        <end position="612"/>
    </location>
</feature>
<proteinExistence type="predicted"/>
<evidence type="ECO:0000313" key="3">
    <source>
        <dbReference type="Proteomes" id="UP001213623"/>
    </source>
</evidence>
<dbReference type="EMBL" id="CP119898">
    <property type="protein sequence ID" value="WFD28558.1"/>
    <property type="molecule type" value="Genomic_DNA"/>
</dbReference>
<feature type="region of interest" description="Disordered" evidence="1">
    <location>
        <begin position="593"/>
        <end position="658"/>
    </location>
</feature>
<organism evidence="2 3">
    <name type="scientific">Malassezia nana</name>
    <dbReference type="NCBI Taxonomy" id="180528"/>
    <lineage>
        <taxon>Eukaryota</taxon>
        <taxon>Fungi</taxon>
        <taxon>Dikarya</taxon>
        <taxon>Basidiomycota</taxon>
        <taxon>Ustilaginomycotina</taxon>
        <taxon>Malasseziomycetes</taxon>
        <taxon>Malasseziales</taxon>
        <taxon>Malasseziaceae</taxon>
        <taxon>Malassezia</taxon>
    </lineage>
</organism>
<keyword evidence="3" id="KW-1185">Reference proteome</keyword>
<evidence type="ECO:0000313" key="2">
    <source>
        <dbReference type="EMBL" id="WFD28558.1"/>
    </source>
</evidence>
<reference evidence="2" key="1">
    <citation type="submission" date="2023-03" db="EMBL/GenBank/DDBJ databases">
        <title>Mating type loci evolution in Malassezia.</title>
        <authorList>
            <person name="Coelho M.A."/>
        </authorList>
    </citation>
    <scope>NUCLEOTIDE SEQUENCE</scope>
    <source>
        <strain evidence="2">CBS 9557</strain>
    </source>
</reference>
<gene>
    <name evidence="2" type="ORF">MNAN1_003571</name>
</gene>
<feature type="region of interest" description="Disordered" evidence="1">
    <location>
        <begin position="372"/>
        <end position="406"/>
    </location>
</feature>
<feature type="region of interest" description="Disordered" evidence="1">
    <location>
        <begin position="63"/>
        <end position="114"/>
    </location>
</feature>
<dbReference type="Proteomes" id="UP001213623">
    <property type="component" value="Chromosome 7"/>
</dbReference>
<sequence length="972" mass="104376">MPSTPLADYTALRQRFAPEGSRNVADSGTPLEEEGVTARPSVSPLPLQRRLSQFARSIPHMRSVSSLGHAAQASSRNVATSPEPRGRTNGAQTPQVSRASSMPMPPPVENTEETSDAFDTGLLDVHRSMTNSPMPLQNDVFLLPTYAPSEVARASPSASSLRVAPPAPSQERHSVRFAENVVLVLEPATRALHMFGPLQVTGSYSLSGTVKLSLPHATNACESIDVLSLRVVFTGYSMYVDGSGRYSCVRLCEVARELVDTPLCANLPPHGPSILESVFDLGAPGWLPASISTRSVSTFYSLQATAILRENQSASSVLLGQEDVAAPQPLVPIAVRSAPMLVVVHRTRDLVAIPSAQRAEFTGADVPLVSNPFRKPDTNPFRRASSVPTPRCETASPNPAPPRVLPERFTAPAVPLRHYSHMPQLHLPTPSVIQGKRYEFLSIKVTLSVPSHSSTQVSTRGEQAPLVFGLHITLDPLWQHVRYWSDLRLCELEASCVQMEKYSSSLSQSYCLPFALPTEGSAAVDAAQLPVFDEVPRHLGLMAPQSAAVQTNAPHPFHRHLVDYRLCLERNAAAPTERQNAVERFRAYTVGPLPERERDAAKDKRAPKDDKLVTSPRRRRAVSNALHRLSMLGSSRDNHASSSSSSSSSTPPAPAPVSGALAEVAAAASGSSSPSGNEGAKASYIFDGHDGNGLLLQQKRVRLSFSLPLVPSSSRLATMHNAPQLLPDYESPHMRVRHKLKVKMRFGFGASPLAPNVGMQSVVMSVPVRFSEASPGEALAQAPPLVLPAGARPYVPDGEALGAALPSAYAQASRSSVSSSIRQAYLPAYTQLFRADGSRLGDDEEVLPPYPDQRHVSLEPAYPSLSALLASRLHVVPDEEREGKSAASVSMVDALNAHDDELFNVAAQMDDDMMDDRMANEAPFDDEMELGRDAGNERPASPLLSVQTGAAVPAPALSYMSPSLGAVASPRT</sequence>
<feature type="region of interest" description="Disordered" evidence="1">
    <location>
        <begin position="1"/>
        <end position="47"/>
    </location>
</feature>
<accession>A0AAF0EP93</accession>
<feature type="compositionally biased region" description="Low complexity" evidence="1">
    <location>
        <begin position="640"/>
        <end position="658"/>
    </location>
</feature>
<evidence type="ECO:0000256" key="1">
    <source>
        <dbReference type="SAM" id="MobiDB-lite"/>
    </source>
</evidence>
<protein>
    <submittedName>
        <fullName evidence="2">Uncharacterized protein</fullName>
    </submittedName>
</protein>
<feature type="region of interest" description="Disordered" evidence="1">
    <location>
        <begin position="928"/>
        <end position="947"/>
    </location>
</feature>